<organism evidence="4 5">
    <name type="scientific">Moheibacter stercoris</name>
    <dbReference type="NCBI Taxonomy" id="1628251"/>
    <lineage>
        <taxon>Bacteria</taxon>
        <taxon>Pseudomonadati</taxon>
        <taxon>Bacteroidota</taxon>
        <taxon>Flavobacteriia</taxon>
        <taxon>Flavobacteriales</taxon>
        <taxon>Weeksellaceae</taxon>
        <taxon>Moheibacter</taxon>
    </lineage>
</organism>
<keyword evidence="1 2" id="KW-0732">Signal</keyword>
<accession>A0ABV2LRF2</accession>
<dbReference type="SUPFAM" id="SSF110296">
    <property type="entry name" value="Oligoxyloglucan reducing end-specific cellobiohydrolase"/>
    <property type="match status" value="2"/>
</dbReference>
<feature type="domain" description="Secretion system C-terminal sorting" evidence="3">
    <location>
        <begin position="624"/>
        <end position="688"/>
    </location>
</feature>
<dbReference type="InterPro" id="IPR026444">
    <property type="entry name" value="Secre_tail"/>
</dbReference>
<dbReference type="InterPro" id="IPR015943">
    <property type="entry name" value="WD40/YVTN_repeat-like_dom_sf"/>
</dbReference>
<dbReference type="RefSeq" id="WP_354505892.1">
    <property type="nucleotide sequence ID" value="NZ_JBEPMO010000001.1"/>
</dbReference>
<feature type="signal peptide" evidence="2">
    <location>
        <begin position="1"/>
        <end position="18"/>
    </location>
</feature>
<dbReference type="EMBL" id="JBEPMO010000001">
    <property type="protein sequence ID" value="MET3730659.1"/>
    <property type="molecule type" value="Genomic_DNA"/>
</dbReference>
<dbReference type="PANTHER" id="PTHR47199">
    <property type="entry name" value="PHOTOSYSTEM II STABILITY/ASSEMBLY FACTOR HCF136, CHLOROPLASTIC"/>
    <property type="match status" value="1"/>
</dbReference>
<comment type="caution">
    <text evidence="4">The sequence shown here is derived from an EMBL/GenBank/DDBJ whole genome shotgun (WGS) entry which is preliminary data.</text>
</comment>
<dbReference type="NCBIfam" id="TIGR04183">
    <property type="entry name" value="Por_Secre_tail"/>
    <property type="match status" value="1"/>
</dbReference>
<evidence type="ECO:0000259" key="3">
    <source>
        <dbReference type="Pfam" id="PF18962"/>
    </source>
</evidence>
<feature type="chain" id="PRO_5045532338" evidence="2">
    <location>
        <begin position="19"/>
        <end position="690"/>
    </location>
</feature>
<gene>
    <name evidence="4" type="ORF">ABID46_000211</name>
</gene>
<dbReference type="Pfam" id="PF18962">
    <property type="entry name" value="Por_Secre_tail"/>
    <property type="match status" value="1"/>
</dbReference>
<reference evidence="4 5" key="1">
    <citation type="submission" date="2024-06" db="EMBL/GenBank/DDBJ databases">
        <title>Genomic Encyclopedia of Type Strains, Phase IV (KMG-IV): sequencing the most valuable type-strain genomes for metagenomic binning, comparative biology and taxonomic classification.</title>
        <authorList>
            <person name="Goeker M."/>
        </authorList>
    </citation>
    <scope>NUCLEOTIDE SEQUENCE [LARGE SCALE GENOMIC DNA]</scope>
    <source>
        <strain evidence="4 5">DSM 29388</strain>
    </source>
</reference>
<dbReference type="Proteomes" id="UP001549146">
    <property type="component" value="Unassembled WGS sequence"/>
</dbReference>
<proteinExistence type="predicted"/>
<evidence type="ECO:0000313" key="4">
    <source>
        <dbReference type="EMBL" id="MET3730659.1"/>
    </source>
</evidence>
<name>A0ABV2LRF2_9FLAO</name>
<evidence type="ECO:0000256" key="2">
    <source>
        <dbReference type="SAM" id="SignalP"/>
    </source>
</evidence>
<sequence length="690" mass="76602">MKKYCLLLPIFCGSLLHAQWNFVTPLKQLGEITHLETTPNGRLYIMDRYRDYIASTEDGEVWKKNYQGSDFRDLQFLDNDQGFILKDNRLLVSSNRFLPGSINEYSFNHPTGLALHFLNEDIGFISCTSGGVRKTLDGGQTFTSISTTSTTENLNDIFFIDEHIGFVCGNQGNIYKTENQGDSWTIVANHTTQFKKIYFIDSQIGFAIGSARLFKTNDQGQSWELALSNSDNPNFYGVNDVKYYQNKILVSTDSGRIFSSSDNGENWSEHSVFTSGTTKCLGIGELDGKILVGVSGNISGVKIFQSTDLNNWTVFEDSVRPTALQDVSFSDENRGVAVGVFDPARHANGSGILTTTDGGLTWEDTSWNTNTNSFKAVDMSSNGHGIVVGHSSNSNYSYTYDYGQNWYALNTQPFTSLSDVYLKANGDFIVGTDPGGGVNDGLILKTSSGWTQFDEMKQIVKIEFYTDELGFAGSKYGDLWKTIDGGNSWTELTNFPTNNEITRIDILDPNTILVASNGFYLSEDGGITWNATSYPYPFEFHYFDNLNGFGFDDEGLLKTSDGGDTWELILPQSELWGAGDSKKKYYFEDKIISIGNNSDISILNIPNQMAVSEVSTSPRLLVVPNPVGAYLGFSSSKVDLSNVQIYNLLGQIQKVSLSNNQVNVSSLSPGIYFIKVNFEGKRISKRFIKK</sequence>
<evidence type="ECO:0000313" key="5">
    <source>
        <dbReference type="Proteomes" id="UP001549146"/>
    </source>
</evidence>
<dbReference type="PANTHER" id="PTHR47199:SF2">
    <property type="entry name" value="PHOTOSYSTEM II STABILITY_ASSEMBLY FACTOR HCF136, CHLOROPLASTIC"/>
    <property type="match status" value="1"/>
</dbReference>
<protein>
    <submittedName>
        <fullName evidence="4">Photosystem II stability/assembly factor-like uncharacterized protein</fullName>
    </submittedName>
</protein>
<keyword evidence="5" id="KW-1185">Reference proteome</keyword>
<dbReference type="Gene3D" id="2.130.10.10">
    <property type="entry name" value="YVTN repeat-like/Quinoprotein amine dehydrogenase"/>
    <property type="match status" value="3"/>
</dbReference>
<evidence type="ECO:0000256" key="1">
    <source>
        <dbReference type="ARBA" id="ARBA00022729"/>
    </source>
</evidence>